<dbReference type="InterPro" id="IPR003783">
    <property type="entry name" value="Regulatory_RecX"/>
</dbReference>
<dbReference type="InterPro" id="IPR053924">
    <property type="entry name" value="RecX_HTH_2nd"/>
</dbReference>
<dbReference type="AlphaFoldDB" id="A0A1N6CV30"/>
<sequence>MAQKGQSQFSRAKALKNRVKPLNQTGLQDLALRYVSRYATTRHKLKAYLHRKLREREWDGEQSADIDGLVVKFAELGYIDDALFAKNKAAALSSRGYGKRRISQALYQAGIAEGDDADALAVGEARKWEAARTFARKKSIGPYASEIRDPDTRRKQLQAFLRAGHGFDIAARFVNAAPGEDIEDQDYTG</sequence>
<proteinExistence type="inferred from homology"/>
<accession>A0A1N6CV30</accession>
<dbReference type="STRING" id="1123272.SAMN02745824_1056"/>
<dbReference type="PANTHER" id="PTHR33602:SF1">
    <property type="entry name" value="REGULATORY PROTEIN RECX FAMILY PROTEIN"/>
    <property type="match status" value="1"/>
</dbReference>
<dbReference type="PANTHER" id="PTHR33602">
    <property type="entry name" value="REGULATORY PROTEIN RECX FAMILY PROTEIN"/>
    <property type="match status" value="1"/>
</dbReference>
<feature type="domain" description="RecX second three-helical" evidence="5">
    <location>
        <begin position="80"/>
        <end position="120"/>
    </location>
</feature>
<evidence type="ECO:0000256" key="3">
    <source>
        <dbReference type="ARBA" id="ARBA00018111"/>
    </source>
</evidence>
<dbReference type="Gene3D" id="1.10.10.10">
    <property type="entry name" value="Winged helix-like DNA-binding domain superfamily/Winged helix DNA-binding domain"/>
    <property type="match status" value="1"/>
</dbReference>
<keyword evidence="4" id="KW-0963">Cytoplasm</keyword>
<organism evidence="6 7">
    <name type="scientific">Parasphingorhabdus marina DSM 22363</name>
    <dbReference type="NCBI Taxonomy" id="1123272"/>
    <lineage>
        <taxon>Bacteria</taxon>
        <taxon>Pseudomonadati</taxon>
        <taxon>Pseudomonadota</taxon>
        <taxon>Alphaproteobacteria</taxon>
        <taxon>Sphingomonadales</taxon>
        <taxon>Sphingomonadaceae</taxon>
        <taxon>Parasphingorhabdus</taxon>
    </lineage>
</organism>
<keyword evidence="7" id="KW-1185">Reference proteome</keyword>
<dbReference type="Pfam" id="PF02631">
    <property type="entry name" value="RecX_HTH2"/>
    <property type="match status" value="1"/>
</dbReference>
<evidence type="ECO:0000256" key="2">
    <source>
        <dbReference type="ARBA" id="ARBA00009695"/>
    </source>
</evidence>
<dbReference type="InterPro" id="IPR036388">
    <property type="entry name" value="WH-like_DNA-bd_sf"/>
</dbReference>
<dbReference type="EMBL" id="FSQW01000001">
    <property type="protein sequence ID" value="SIN62362.1"/>
    <property type="molecule type" value="Genomic_DNA"/>
</dbReference>
<reference evidence="7" key="1">
    <citation type="submission" date="2016-11" db="EMBL/GenBank/DDBJ databases">
        <authorList>
            <person name="Varghese N."/>
            <person name="Submissions S."/>
        </authorList>
    </citation>
    <scope>NUCLEOTIDE SEQUENCE [LARGE SCALE GENOMIC DNA]</scope>
    <source>
        <strain evidence="7">DSM 22363</strain>
    </source>
</reference>
<evidence type="ECO:0000313" key="7">
    <source>
        <dbReference type="Proteomes" id="UP000185192"/>
    </source>
</evidence>
<evidence type="ECO:0000256" key="4">
    <source>
        <dbReference type="ARBA" id="ARBA00022490"/>
    </source>
</evidence>
<gene>
    <name evidence="6" type="ORF">SAMN02745824_1056</name>
</gene>
<dbReference type="Proteomes" id="UP000185192">
    <property type="component" value="Unassembled WGS sequence"/>
</dbReference>
<dbReference type="GO" id="GO:0006282">
    <property type="term" value="P:regulation of DNA repair"/>
    <property type="evidence" value="ECO:0007669"/>
    <property type="project" value="InterPro"/>
</dbReference>
<comment type="subcellular location">
    <subcellularLocation>
        <location evidence="1">Cytoplasm</location>
    </subcellularLocation>
</comment>
<evidence type="ECO:0000256" key="1">
    <source>
        <dbReference type="ARBA" id="ARBA00004496"/>
    </source>
</evidence>
<name>A0A1N6CV30_9SPHN</name>
<evidence type="ECO:0000259" key="5">
    <source>
        <dbReference type="Pfam" id="PF02631"/>
    </source>
</evidence>
<comment type="similarity">
    <text evidence="2">Belongs to the RecX family.</text>
</comment>
<evidence type="ECO:0000313" key="6">
    <source>
        <dbReference type="EMBL" id="SIN62362.1"/>
    </source>
</evidence>
<dbReference type="GO" id="GO:0005737">
    <property type="term" value="C:cytoplasm"/>
    <property type="evidence" value="ECO:0007669"/>
    <property type="project" value="UniProtKB-SubCell"/>
</dbReference>
<protein>
    <recommendedName>
        <fullName evidence="3">Regulatory protein RecX</fullName>
    </recommendedName>
</protein>